<keyword evidence="2" id="KW-0963">Cytoplasm</keyword>
<evidence type="ECO:0000313" key="7">
    <source>
        <dbReference type="Proteomes" id="UP000663872"/>
    </source>
</evidence>
<feature type="domain" description="BAR" evidence="5">
    <location>
        <begin position="10"/>
        <end position="268"/>
    </location>
</feature>
<dbReference type="Pfam" id="PF03114">
    <property type="entry name" value="BAR"/>
    <property type="match status" value="1"/>
</dbReference>
<dbReference type="GO" id="GO:0006897">
    <property type="term" value="P:endocytosis"/>
    <property type="evidence" value="ECO:0007669"/>
    <property type="project" value="InterPro"/>
</dbReference>
<dbReference type="Gene3D" id="1.20.1270.60">
    <property type="entry name" value="Arfaptin homology (AH) domain/BAR domain"/>
    <property type="match status" value="1"/>
</dbReference>
<dbReference type="GO" id="GO:0008289">
    <property type="term" value="F:lipid binding"/>
    <property type="evidence" value="ECO:0007669"/>
    <property type="project" value="TreeGrafter"/>
</dbReference>
<dbReference type="PANTHER" id="PTHR47174:SF3">
    <property type="entry name" value="BRIDGING INTEGRATOR 3"/>
    <property type="match status" value="1"/>
</dbReference>
<feature type="coiled-coil region" evidence="4">
    <location>
        <begin position="169"/>
        <end position="203"/>
    </location>
</feature>
<organism evidence="6 7">
    <name type="scientific">Rotaria socialis</name>
    <dbReference type="NCBI Taxonomy" id="392032"/>
    <lineage>
        <taxon>Eukaryota</taxon>
        <taxon>Metazoa</taxon>
        <taxon>Spiralia</taxon>
        <taxon>Gnathifera</taxon>
        <taxon>Rotifera</taxon>
        <taxon>Eurotatoria</taxon>
        <taxon>Bdelloidea</taxon>
        <taxon>Philodinida</taxon>
        <taxon>Philodinidae</taxon>
        <taxon>Rotaria</taxon>
    </lineage>
</organism>
<dbReference type="GO" id="GO:0015629">
    <property type="term" value="C:actin cytoskeleton"/>
    <property type="evidence" value="ECO:0007669"/>
    <property type="project" value="TreeGrafter"/>
</dbReference>
<dbReference type="GO" id="GO:0005737">
    <property type="term" value="C:cytoplasm"/>
    <property type="evidence" value="ECO:0007669"/>
    <property type="project" value="InterPro"/>
</dbReference>
<dbReference type="PROSITE" id="PS51021">
    <property type="entry name" value="BAR"/>
    <property type="match status" value="1"/>
</dbReference>
<dbReference type="GO" id="GO:0051666">
    <property type="term" value="P:actin cortical patch localization"/>
    <property type="evidence" value="ECO:0007669"/>
    <property type="project" value="InterPro"/>
</dbReference>
<dbReference type="EMBL" id="CAJNYT010003911">
    <property type="protein sequence ID" value="CAF3613081.1"/>
    <property type="molecule type" value="Genomic_DNA"/>
</dbReference>
<dbReference type="InterPro" id="IPR004148">
    <property type="entry name" value="BAR_dom"/>
</dbReference>
<evidence type="ECO:0000256" key="4">
    <source>
        <dbReference type="SAM" id="Coils"/>
    </source>
</evidence>
<dbReference type="GO" id="GO:0097320">
    <property type="term" value="P:plasma membrane tubulation"/>
    <property type="evidence" value="ECO:0007669"/>
    <property type="project" value="TreeGrafter"/>
</dbReference>
<evidence type="ECO:0000256" key="3">
    <source>
        <dbReference type="ARBA" id="ARBA00023212"/>
    </source>
</evidence>
<proteinExistence type="predicted"/>
<gene>
    <name evidence="6" type="ORF">GRG538_LOCUS23275</name>
</gene>
<sequence>MSSWNPFTRNTTSRKSIGVIATRDYDRETRRLESLEESSKSLTRDLIKQDKSFDDFARGQLKLLHDLSGSAFINHYDQQQTSTTLTTNISQLINDWKTTAQHISEQTSLLNEITSKTIIDSSKRLTLALANVTNAIKKREQSLNDYIKIQHKLDKMNEKLGSSTTTLTAAANTANNNKLEQIRKQLNEAKQQYELKNQILNNELPILHEQRAAFVYPCLEAFIEAQAHYCDQLEVAYRNLMGQADVGANTYCDQLEVAYRNLMGQADVGANSTATLDEINAKLANIKSLSIVASD</sequence>
<evidence type="ECO:0000313" key="6">
    <source>
        <dbReference type="EMBL" id="CAF3613081.1"/>
    </source>
</evidence>
<dbReference type="SUPFAM" id="SSF103657">
    <property type="entry name" value="BAR/IMD domain-like"/>
    <property type="match status" value="1"/>
</dbReference>
<dbReference type="SMART" id="SM00721">
    <property type="entry name" value="BAR"/>
    <property type="match status" value="1"/>
</dbReference>
<dbReference type="InterPro" id="IPR046982">
    <property type="entry name" value="BIN3/RVS161-like"/>
</dbReference>
<comment type="caution">
    <text evidence="6">The sequence shown here is derived from an EMBL/GenBank/DDBJ whole genome shotgun (WGS) entry which is preliminary data.</text>
</comment>
<dbReference type="AlphaFoldDB" id="A0A818NUU4"/>
<accession>A0A818NUU4</accession>
<protein>
    <recommendedName>
        <fullName evidence="5">BAR domain-containing protein</fullName>
    </recommendedName>
</protein>
<keyword evidence="4" id="KW-0175">Coiled coil</keyword>
<dbReference type="InterPro" id="IPR027267">
    <property type="entry name" value="AH/BAR_dom_sf"/>
</dbReference>
<evidence type="ECO:0000259" key="5">
    <source>
        <dbReference type="PROSITE" id="PS51021"/>
    </source>
</evidence>
<dbReference type="Proteomes" id="UP000663872">
    <property type="component" value="Unassembled WGS sequence"/>
</dbReference>
<name>A0A818NUU4_9BILA</name>
<dbReference type="PANTHER" id="PTHR47174">
    <property type="entry name" value="BRIDGING INTEGRATOR 3"/>
    <property type="match status" value="1"/>
</dbReference>
<comment type="subcellular location">
    <subcellularLocation>
        <location evidence="1">Cytoplasm</location>
        <location evidence="1">Cytoskeleton</location>
    </subcellularLocation>
</comment>
<evidence type="ECO:0000256" key="1">
    <source>
        <dbReference type="ARBA" id="ARBA00004245"/>
    </source>
</evidence>
<evidence type="ECO:0000256" key="2">
    <source>
        <dbReference type="ARBA" id="ARBA00022490"/>
    </source>
</evidence>
<reference evidence="6" key="1">
    <citation type="submission" date="2021-02" db="EMBL/GenBank/DDBJ databases">
        <authorList>
            <person name="Nowell W R."/>
        </authorList>
    </citation>
    <scope>NUCLEOTIDE SEQUENCE</scope>
</reference>
<keyword evidence="3" id="KW-0206">Cytoskeleton</keyword>